<feature type="region of interest" description="Disordered" evidence="2">
    <location>
        <begin position="1"/>
        <end position="202"/>
    </location>
</feature>
<feature type="region of interest" description="Disordered" evidence="2">
    <location>
        <begin position="303"/>
        <end position="329"/>
    </location>
</feature>
<feature type="coiled-coil region" evidence="1">
    <location>
        <begin position="248"/>
        <end position="278"/>
    </location>
</feature>
<dbReference type="AlphaFoldDB" id="A0A9P6NRT5"/>
<dbReference type="InterPro" id="IPR035445">
    <property type="entry name" value="GYF-like_dom_sf"/>
</dbReference>
<protein>
    <recommendedName>
        <fullName evidence="5">GYF domain-containing protein</fullName>
    </recommendedName>
</protein>
<dbReference type="PANTHER" id="PTHR13138:SF3">
    <property type="entry name" value="CD2 ANTIGEN CYTOPLASMIC TAIL-BINDING PROTEIN 2"/>
    <property type="match status" value="1"/>
</dbReference>
<feature type="compositionally biased region" description="Acidic residues" evidence="2">
    <location>
        <begin position="170"/>
        <end position="186"/>
    </location>
</feature>
<dbReference type="SUPFAM" id="SSF55277">
    <property type="entry name" value="GYF domain"/>
    <property type="match status" value="1"/>
</dbReference>
<feature type="compositionally biased region" description="Basic and acidic residues" evidence="2">
    <location>
        <begin position="81"/>
        <end position="92"/>
    </location>
</feature>
<evidence type="ECO:0000256" key="1">
    <source>
        <dbReference type="SAM" id="Coils"/>
    </source>
</evidence>
<proteinExistence type="predicted"/>
<dbReference type="GO" id="GO:0005682">
    <property type="term" value="C:U5 snRNP"/>
    <property type="evidence" value="ECO:0007669"/>
    <property type="project" value="InterPro"/>
</dbReference>
<dbReference type="EMBL" id="MU167209">
    <property type="protein sequence ID" value="KAG0152216.1"/>
    <property type="molecule type" value="Genomic_DNA"/>
</dbReference>
<evidence type="ECO:0000256" key="2">
    <source>
        <dbReference type="SAM" id="MobiDB-lite"/>
    </source>
</evidence>
<dbReference type="Proteomes" id="UP000886653">
    <property type="component" value="Unassembled WGS sequence"/>
</dbReference>
<feature type="compositionally biased region" description="Polar residues" evidence="2">
    <location>
        <begin position="422"/>
        <end position="458"/>
    </location>
</feature>
<feature type="compositionally biased region" description="Pro residues" evidence="2">
    <location>
        <begin position="468"/>
        <end position="477"/>
    </location>
</feature>
<reference evidence="3" key="1">
    <citation type="submission" date="2013-11" db="EMBL/GenBank/DDBJ databases">
        <title>Genome sequence of the fusiform rust pathogen reveals effectors for host alternation and coevolution with pine.</title>
        <authorList>
            <consortium name="DOE Joint Genome Institute"/>
            <person name="Smith K."/>
            <person name="Pendleton A."/>
            <person name="Kubisiak T."/>
            <person name="Anderson C."/>
            <person name="Salamov A."/>
            <person name="Aerts A."/>
            <person name="Riley R."/>
            <person name="Clum A."/>
            <person name="Lindquist E."/>
            <person name="Ence D."/>
            <person name="Campbell M."/>
            <person name="Kronenberg Z."/>
            <person name="Feau N."/>
            <person name="Dhillon B."/>
            <person name="Hamelin R."/>
            <person name="Burleigh J."/>
            <person name="Smith J."/>
            <person name="Yandell M."/>
            <person name="Nelson C."/>
            <person name="Grigoriev I."/>
            <person name="Davis J."/>
        </authorList>
    </citation>
    <scope>NUCLEOTIDE SEQUENCE</scope>
    <source>
        <strain evidence="3">G11</strain>
    </source>
</reference>
<feature type="region of interest" description="Disordered" evidence="2">
    <location>
        <begin position="422"/>
        <end position="482"/>
    </location>
</feature>
<dbReference type="InterPro" id="IPR039905">
    <property type="entry name" value="CD2BP2/Lin1"/>
</dbReference>
<comment type="caution">
    <text evidence="3">The sequence shown here is derived from an EMBL/GenBank/DDBJ whole genome shotgun (WGS) entry which is preliminary data.</text>
</comment>
<sequence length="527" mass="58048">MSNKRNLDASTLESPPVARPTTTKHKKVKFLTEPGPSAGRSYSDDGADDDLQFDELNTVGKVIKGRVKNEGYDSDSSTENADVREKKAKKEDDDMFGDEDEGPSKSDSKQRFEKLDAGMALKTGADAKEYLDLGDIEGQEFGKEDDDDEGDDEAEPQVKNGSGSKKLETDGESAEGYSDEEEDYVPGDEFANADDAPRARRKSKKGMGFLLSKFNMAEELTEGRMAADGSYVASVKDPEASHDNWLEGVDSKKAMKQAREAKKKLEEEIQKKAALQDQRALQRTRKDCYVSLLSLLSAQNGRSVSQTLSQLGTDKRTHQQRTRKKKVSKRTIIDDLVPTSVTAPDEMETDIKGKGKEQNHQPEKSAEQASIEEKIAEITDLASTLMCTHGDLDVYDMSHGTITGLLKSEGLVPRDWIPPSDFTPSVASEGSAPSNAGSNTSKKPLISRPTTSQQTSPPSLYYRFKPDPNNPSTPTNPPQIYGPFDRLMMQSWAAQGFFGPNCERVEVKLDTAPSGSSQWSTWFQILQ</sequence>
<feature type="compositionally biased region" description="Acidic residues" evidence="2">
    <location>
        <begin position="132"/>
        <end position="155"/>
    </location>
</feature>
<gene>
    <name evidence="3" type="ORF">CROQUDRAFT_667525</name>
</gene>
<name>A0A9P6NRT5_9BASI</name>
<keyword evidence="1" id="KW-0175">Coiled coil</keyword>
<feature type="compositionally biased region" description="Basic residues" evidence="2">
    <location>
        <begin position="318"/>
        <end position="329"/>
    </location>
</feature>
<keyword evidence="4" id="KW-1185">Reference proteome</keyword>
<evidence type="ECO:0000313" key="4">
    <source>
        <dbReference type="Proteomes" id="UP000886653"/>
    </source>
</evidence>
<dbReference type="PANTHER" id="PTHR13138">
    <property type="entry name" value="PROTEIN LIN1"/>
    <property type="match status" value="1"/>
</dbReference>
<accession>A0A9P6NRT5</accession>
<dbReference type="OrthoDB" id="331341at2759"/>
<feature type="compositionally biased region" description="Polar residues" evidence="2">
    <location>
        <begin position="1"/>
        <end position="13"/>
    </location>
</feature>
<organism evidence="3 4">
    <name type="scientific">Cronartium quercuum f. sp. fusiforme G11</name>
    <dbReference type="NCBI Taxonomy" id="708437"/>
    <lineage>
        <taxon>Eukaryota</taxon>
        <taxon>Fungi</taxon>
        <taxon>Dikarya</taxon>
        <taxon>Basidiomycota</taxon>
        <taxon>Pucciniomycotina</taxon>
        <taxon>Pucciniomycetes</taxon>
        <taxon>Pucciniales</taxon>
        <taxon>Coleosporiaceae</taxon>
        <taxon>Cronartium</taxon>
    </lineage>
</organism>
<evidence type="ECO:0008006" key="5">
    <source>
        <dbReference type="Google" id="ProtNLM"/>
    </source>
</evidence>
<feature type="compositionally biased region" description="Basic and acidic residues" evidence="2">
    <location>
        <begin position="102"/>
        <end position="116"/>
    </location>
</feature>
<feature type="compositionally biased region" description="Polar residues" evidence="2">
    <location>
        <begin position="303"/>
        <end position="312"/>
    </location>
</feature>
<evidence type="ECO:0000313" key="3">
    <source>
        <dbReference type="EMBL" id="KAG0152216.1"/>
    </source>
</evidence>